<sequence>MKYRMLALLAMVLTFLAQVGSASACFVHGYQPEVPNSLKK</sequence>
<reference evidence="2 3" key="1">
    <citation type="submission" date="2020-07" db="EMBL/GenBank/DDBJ databases">
        <title>Draft whole-genome sequence of Heliobacterium chlorum DSM 3682, type strain.</title>
        <authorList>
            <person name="Kyndt J.A."/>
            <person name="Meyer T.E."/>
            <person name="Imhoff J.F."/>
        </authorList>
    </citation>
    <scope>NUCLEOTIDE SEQUENCE [LARGE SCALE GENOMIC DNA]</scope>
    <source>
        <strain evidence="2 3">DSM 3682</strain>
    </source>
</reference>
<keyword evidence="3" id="KW-1185">Reference proteome</keyword>
<protein>
    <submittedName>
        <fullName evidence="2">Cyclic lactone autoinducer peptide</fullName>
    </submittedName>
</protein>
<dbReference type="RefSeq" id="WP_188040827.1">
    <property type="nucleotide sequence ID" value="NZ_JACVHF010000013.1"/>
</dbReference>
<keyword evidence="1" id="KW-0732">Signal</keyword>
<dbReference type="PROSITE" id="PS51257">
    <property type="entry name" value="PROKAR_LIPOPROTEIN"/>
    <property type="match status" value="1"/>
</dbReference>
<dbReference type="Proteomes" id="UP000617402">
    <property type="component" value="Unassembled WGS sequence"/>
</dbReference>
<evidence type="ECO:0000256" key="1">
    <source>
        <dbReference type="SAM" id="SignalP"/>
    </source>
</evidence>
<name>A0ABR7T5X6_HELCL</name>
<evidence type="ECO:0000313" key="2">
    <source>
        <dbReference type="EMBL" id="MBC9785365.1"/>
    </source>
</evidence>
<dbReference type="EMBL" id="JACVHF010000013">
    <property type="protein sequence ID" value="MBC9785365.1"/>
    <property type="molecule type" value="Genomic_DNA"/>
</dbReference>
<accession>A0ABR7T5X6</accession>
<dbReference type="NCBIfam" id="TIGR04223">
    <property type="entry name" value="quorum_AgrD"/>
    <property type="match status" value="1"/>
</dbReference>
<dbReference type="InterPro" id="IPR009229">
    <property type="entry name" value="AgrD"/>
</dbReference>
<feature type="chain" id="PRO_5046775655" evidence="1">
    <location>
        <begin position="25"/>
        <end position="40"/>
    </location>
</feature>
<feature type="signal peptide" evidence="1">
    <location>
        <begin position="1"/>
        <end position="24"/>
    </location>
</feature>
<proteinExistence type="predicted"/>
<evidence type="ECO:0000313" key="3">
    <source>
        <dbReference type="Proteomes" id="UP000617402"/>
    </source>
</evidence>
<gene>
    <name evidence="2" type="ORF">H1S01_12680</name>
</gene>
<comment type="caution">
    <text evidence="2">The sequence shown here is derived from an EMBL/GenBank/DDBJ whole genome shotgun (WGS) entry which is preliminary data.</text>
</comment>
<organism evidence="2 3">
    <name type="scientific">Heliobacterium chlorum</name>
    <dbReference type="NCBI Taxonomy" id="2698"/>
    <lineage>
        <taxon>Bacteria</taxon>
        <taxon>Bacillati</taxon>
        <taxon>Bacillota</taxon>
        <taxon>Clostridia</taxon>
        <taxon>Eubacteriales</taxon>
        <taxon>Heliobacteriaceae</taxon>
        <taxon>Heliobacterium</taxon>
    </lineage>
</organism>